<dbReference type="STRING" id="415747.SAMN03097708_01438"/>
<gene>
    <name evidence="2" type="ORF">SAMN03097708_01438</name>
</gene>
<name>A0A1G5Q890_9GAMM</name>
<accession>A0A1G5Q890</accession>
<organism evidence="2 3">
    <name type="scientific">Thiohalomonas denitrificans</name>
    <dbReference type="NCBI Taxonomy" id="415747"/>
    <lineage>
        <taxon>Bacteria</taxon>
        <taxon>Pseudomonadati</taxon>
        <taxon>Pseudomonadota</taxon>
        <taxon>Gammaproteobacteria</taxon>
        <taxon>Thiohalomonadales</taxon>
        <taxon>Thiohalomonadaceae</taxon>
        <taxon>Thiohalomonas</taxon>
    </lineage>
</organism>
<proteinExistence type="predicted"/>
<protein>
    <submittedName>
        <fullName evidence="2">Uncharacterized protein</fullName>
    </submittedName>
</protein>
<keyword evidence="1" id="KW-0472">Membrane</keyword>
<feature type="transmembrane region" description="Helical" evidence="1">
    <location>
        <begin position="38"/>
        <end position="62"/>
    </location>
</feature>
<dbReference type="AlphaFoldDB" id="A0A1G5Q890"/>
<keyword evidence="1" id="KW-1133">Transmembrane helix</keyword>
<dbReference type="Proteomes" id="UP000199648">
    <property type="component" value="Unassembled WGS sequence"/>
</dbReference>
<evidence type="ECO:0000256" key="1">
    <source>
        <dbReference type="SAM" id="Phobius"/>
    </source>
</evidence>
<keyword evidence="3" id="KW-1185">Reference proteome</keyword>
<dbReference type="EMBL" id="FMWD01000004">
    <property type="protein sequence ID" value="SCZ57489.1"/>
    <property type="molecule type" value="Genomic_DNA"/>
</dbReference>
<sequence length="96" mass="10912">MPQSIYSHLLTVFSNIIRGPNSFIVSYGKRHFEQVQSFGLFMAVDRIGLIYPLAGFVLANFFKKFGVKTSKALYERYTGFVPVIAFVSHLVTRSWG</sequence>
<evidence type="ECO:0000313" key="3">
    <source>
        <dbReference type="Proteomes" id="UP000199648"/>
    </source>
</evidence>
<reference evidence="2 3" key="1">
    <citation type="submission" date="2016-10" db="EMBL/GenBank/DDBJ databases">
        <authorList>
            <person name="de Groot N.N."/>
        </authorList>
    </citation>
    <scope>NUCLEOTIDE SEQUENCE [LARGE SCALE GENOMIC DNA]</scope>
    <source>
        <strain evidence="2 3">HLD2</strain>
    </source>
</reference>
<evidence type="ECO:0000313" key="2">
    <source>
        <dbReference type="EMBL" id="SCZ57489.1"/>
    </source>
</evidence>
<keyword evidence="1" id="KW-0812">Transmembrane</keyword>